<comment type="caution">
    <text evidence="1">The sequence shown here is derived from an EMBL/GenBank/DDBJ whole genome shotgun (WGS) entry which is preliminary data.</text>
</comment>
<dbReference type="STRING" id="1903181.BTN85_0652"/>
<evidence type="ECO:0000313" key="2">
    <source>
        <dbReference type="Proteomes" id="UP000185744"/>
    </source>
</evidence>
<dbReference type="EMBL" id="MSDW01000001">
    <property type="protein sequence ID" value="OKY78167.1"/>
    <property type="molecule type" value="Genomic_DNA"/>
</dbReference>
<dbReference type="AlphaFoldDB" id="A0A1Q6DV05"/>
<organism evidence="1 2">
    <name type="scientific">Methanohalarchaeum thermophilum</name>
    <dbReference type="NCBI Taxonomy" id="1903181"/>
    <lineage>
        <taxon>Archaea</taxon>
        <taxon>Methanobacteriati</taxon>
        <taxon>Methanobacteriota</taxon>
        <taxon>Methanonatronarchaeia</taxon>
        <taxon>Methanonatronarchaeales</taxon>
        <taxon>Methanonatronarchaeaceae</taxon>
        <taxon>Candidatus Methanohalarchaeum</taxon>
    </lineage>
</organism>
<evidence type="ECO:0000313" key="1">
    <source>
        <dbReference type="EMBL" id="OKY78167.1"/>
    </source>
</evidence>
<reference evidence="1" key="1">
    <citation type="submission" date="2016-12" db="EMBL/GenBank/DDBJ databases">
        <title>Discovery of methanogenic haloarchaea.</title>
        <authorList>
            <person name="Sorokin D.Y."/>
            <person name="Makarova K.S."/>
            <person name="Abbas B."/>
            <person name="Ferrer M."/>
            <person name="Golyshin P.N."/>
        </authorList>
    </citation>
    <scope>NUCLEOTIDE SEQUENCE [LARGE SCALE GENOMIC DNA]</scope>
    <source>
        <strain evidence="1">HMET1</strain>
    </source>
</reference>
<protein>
    <submittedName>
        <fullName evidence="1">Uncharacterized protein</fullName>
    </submittedName>
</protein>
<keyword evidence="2" id="KW-1185">Reference proteome</keyword>
<name>A0A1Q6DV05_METT1</name>
<accession>A0A1Q6DV05</accession>
<dbReference type="Proteomes" id="UP000185744">
    <property type="component" value="Unassembled WGS sequence"/>
</dbReference>
<dbReference type="InParanoid" id="A0A1Q6DV05"/>
<sequence length="40" mass="4520">MAAVRSEALWILEASFPKPLILVEEEVTEDRCNTIFIDIG</sequence>
<gene>
    <name evidence="1" type="ORF">BTN85_0652</name>
</gene>
<proteinExistence type="predicted"/>